<dbReference type="RefSeq" id="WP_002735479.1">
    <property type="nucleotide sequence ID" value="NZ_CP012029.1"/>
</dbReference>
<dbReference type="EMBL" id="CP012029">
    <property type="protein sequence ID" value="ALO26771.1"/>
    <property type="molecule type" value="Genomic_DNA"/>
</dbReference>
<sequence length="75" mass="8794">MNIIPKTTIAEIQNMQLNEQIEALSSIWDQIAFKNPGFDVSKEDKQLLDERVLREEDIPSKPWENLKKSLLKKQK</sequence>
<name>A0A0E3B653_LEPBO</name>
<dbReference type="Proteomes" id="UP000058857">
    <property type="component" value="Chromosome 1"/>
</dbReference>
<proteinExistence type="predicted"/>
<dbReference type="AlphaFoldDB" id="A0A0E3B653"/>
<protein>
    <recommendedName>
        <fullName evidence="3">Addiction module component</fullName>
    </recommendedName>
</protein>
<dbReference type="PATRIC" id="fig|280505.15.peg.2484"/>
<dbReference type="GeneID" id="61174852"/>
<evidence type="ECO:0008006" key="3">
    <source>
        <dbReference type="Google" id="ProtNLM"/>
    </source>
</evidence>
<evidence type="ECO:0000313" key="1">
    <source>
        <dbReference type="EMBL" id="ALO26771.1"/>
    </source>
</evidence>
<accession>A0A0E3B653</accession>
<evidence type="ECO:0000313" key="2">
    <source>
        <dbReference type="Proteomes" id="UP000058857"/>
    </source>
</evidence>
<reference evidence="1 2" key="1">
    <citation type="journal article" date="2015" name="PLoS Negl. Trop. Dis.">
        <title>Distribution of Plasmids in Distinct Leptospira Pathogenic Species.</title>
        <authorList>
            <person name="Wang Y."/>
            <person name="Zhuang X."/>
            <person name="Zhong Y."/>
            <person name="Zhang C."/>
            <person name="Zhang Y."/>
            <person name="Zeng L."/>
            <person name="Zhu Y."/>
            <person name="He P."/>
            <person name="Dong K."/>
            <person name="Pal U."/>
            <person name="Guo X."/>
            <person name="Qin J."/>
        </authorList>
    </citation>
    <scope>NUCLEOTIDE SEQUENCE [LARGE SCALE GENOMIC DNA]</scope>
    <source>
        <strain evidence="1 2">56604</strain>
    </source>
</reference>
<gene>
    <name evidence="1" type="ORF">LBBP_02540</name>
</gene>
<organism evidence="1">
    <name type="scientific">Leptospira borgpetersenii serovar Ballum</name>
    <dbReference type="NCBI Taxonomy" id="280505"/>
    <lineage>
        <taxon>Bacteria</taxon>
        <taxon>Pseudomonadati</taxon>
        <taxon>Spirochaetota</taxon>
        <taxon>Spirochaetia</taxon>
        <taxon>Leptospirales</taxon>
        <taxon>Leptospiraceae</taxon>
        <taxon>Leptospira</taxon>
    </lineage>
</organism>